<evidence type="ECO:0000313" key="3">
    <source>
        <dbReference type="EMBL" id="RWY55735.1"/>
    </source>
</evidence>
<keyword evidence="2" id="KW-1133">Transmembrane helix</keyword>
<dbReference type="AlphaFoldDB" id="A0A444MT08"/>
<dbReference type="RefSeq" id="WP_128532700.1">
    <property type="nucleotide sequence ID" value="NZ_SBIW01000002.1"/>
</dbReference>
<comment type="caution">
    <text evidence="3">The sequence shown here is derived from an EMBL/GenBank/DDBJ whole genome shotgun (WGS) entry which is preliminary data.</text>
</comment>
<dbReference type="PANTHER" id="PTHR34980">
    <property type="entry name" value="INNER MEMBRANE PROTEIN-RELATED-RELATED"/>
    <property type="match status" value="1"/>
</dbReference>
<feature type="transmembrane region" description="Helical" evidence="2">
    <location>
        <begin position="69"/>
        <end position="84"/>
    </location>
</feature>
<feature type="transmembrane region" description="Helical" evidence="2">
    <location>
        <begin position="39"/>
        <end position="57"/>
    </location>
</feature>
<feature type="transmembrane region" description="Helical" evidence="2">
    <location>
        <begin position="15"/>
        <end position="32"/>
    </location>
</feature>
<dbReference type="OrthoDB" id="9812349at2"/>
<evidence type="ECO:0000256" key="1">
    <source>
        <dbReference type="SAM" id="MobiDB-lite"/>
    </source>
</evidence>
<gene>
    <name evidence="3" type="ORF">EPL05_05000</name>
</gene>
<evidence type="ECO:0000256" key="2">
    <source>
        <dbReference type="SAM" id="Phobius"/>
    </source>
</evidence>
<dbReference type="GO" id="GO:0005886">
    <property type="term" value="C:plasma membrane"/>
    <property type="evidence" value="ECO:0007669"/>
    <property type="project" value="TreeGrafter"/>
</dbReference>
<keyword evidence="2" id="KW-0812">Transmembrane</keyword>
<protein>
    <submittedName>
        <fullName evidence="3">DUF805 domain-containing protein</fullName>
    </submittedName>
</protein>
<dbReference type="PANTHER" id="PTHR34980:SF3">
    <property type="entry name" value="BLR8105 PROTEIN"/>
    <property type="match status" value="1"/>
</dbReference>
<dbReference type="EMBL" id="SBIW01000002">
    <property type="protein sequence ID" value="RWY55735.1"/>
    <property type="molecule type" value="Genomic_DNA"/>
</dbReference>
<dbReference type="Proteomes" id="UP000286701">
    <property type="component" value="Unassembled WGS sequence"/>
</dbReference>
<sequence>MLGNLFLFSGRIRRAEYAISCVAYLFCYYFIWGMDKGRGGGFIAIILVVPMLWFAMAQGTKRCHDIDKSGWWQLIPFYLLWLIFKKGITGPNQYGKDPKEAPYEDVDEAYDKPYNYRRPEDPQY</sequence>
<feature type="region of interest" description="Disordered" evidence="1">
    <location>
        <begin position="89"/>
        <end position="124"/>
    </location>
</feature>
<keyword evidence="4" id="KW-1185">Reference proteome</keyword>
<accession>A0A444MT08</accession>
<dbReference type="InterPro" id="IPR008523">
    <property type="entry name" value="DUF805"/>
</dbReference>
<dbReference type="Pfam" id="PF05656">
    <property type="entry name" value="DUF805"/>
    <property type="match status" value="1"/>
</dbReference>
<organism evidence="3 4">
    <name type="scientific">Mucilaginibacter gilvus</name>
    <dbReference type="NCBI Taxonomy" id="2305909"/>
    <lineage>
        <taxon>Bacteria</taxon>
        <taxon>Pseudomonadati</taxon>
        <taxon>Bacteroidota</taxon>
        <taxon>Sphingobacteriia</taxon>
        <taxon>Sphingobacteriales</taxon>
        <taxon>Sphingobacteriaceae</taxon>
        <taxon>Mucilaginibacter</taxon>
    </lineage>
</organism>
<reference evidence="3 4" key="1">
    <citation type="submission" date="2019-01" db="EMBL/GenBank/DDBJ databases">
        <title>Mucilaginibacter antarcticum sp. nov., isolated from antarctic soil.</title>
        <authorList>
            <person name="Yan Y.-Q."/>
            <person name="Du Z.-J."/>
        </authorList>
    </citation>
    <scope>NUCLEOTIDE SEQUENCE [LARGE SCALE GENOMIC DNA]</scope>
    <source>
        <strain evidence="3 4">F01003</strain>
    </source>
</reference>
<proteinExistence type="predicted"/>
<name>A0A444MT08_9SPHI</name>
<keyword evidence="2" id="KW-0472">Membrane</keyword>
<evidence type="ECO:0000313" key="4">
    <source>
        <dbReference type="Proteomes" id="UP000286701"/>
    </source>
</evidence>